<accession>A0A9P9BLV0</accession>
<name>A0A9P9BLV0_9PEZI</name>
<comment type="caution">
    <text evidence="1">The sequence shown here is derived from an EMBL/GenBank/DDBJ whole genome shotgun (WGS) entry which is preliminary data.</text>
</comment>
<dbReference type="RefSeq" id="XP_046008835.1">
    <property type="nucleotide sequence ID" value="XM_046157209.1"/>
</dbReference>
<dbReference type="Proteomes" id="UP000756346">
    <property type="component" value="Unassembled WGS sequence"/>
</dbReference>
<dbReference type="OrthoDB" id="21416at2759"/>
<proteinExistence type="predicted"/>
<keyword evidence="2" id="KW-1185">Reference proteome</keyword>
<protein>
    <submittedName>
        <fullName evidence="1">Uncharacterized protein</fullName>
    </submittedName>
</protein>
<evidence type="ECO:0000313" key="2">
    <source>
        <dbReference type="Proteomes" id="UP000756346"/>
    </source>
</evidence>
<evidence type="ECO:0000313" key="1">
    <source>
        <dbReference type="EMBL" id="KAH7025287.1"/>
    </source>
</evidence>
<sequence>MDGRSCGVMCMTVAAGSHRGATIAALPQPRCGRKSRLGRNDGCSPGIDVDEAEQILEEVFDLDGLSTKPKVHSLGLDPFSFGCNIKRVATVTFANTPETLRYGDRWGIRKRVSVKGTTIDIELEIDTTFLGFTPLNLVKDDVDHKIE</sequence>
<dbReference type="AlphaFoldDB" id="A0A9P9BLV0"/>
<reference evidence="1" key="1">
    <citation type="journal article" date="2021" name="Nat. Commun.">
        <title>Genetic determinants of endophytism in the Arabidopsis root mycobiome.</title>
        <authorList>
            <person name="Mesny F."/>
            <person name="Miyauchi S."/>
            <person name="Thiergart T."/>
            <person name="Pickel B."/>
            <person name="Atanasova L."/>
            <person name="Karlsson M."/>
            <person name="Huettel B."/>
            <person name="Barry K.W."/>
            <person name="Haridas S."/>
            <person name="Chen C."/>
            <person name="Bauer D."/>
            <person name="Andreopoulos W."/>
            <person name="Pangilinan J."/>
            <person name="LaButti K."/>
            <person name="Riley R."/>
            <person name="Lipzen A."/>
            <person name="Clum A."/>
            <person name="Drula E."/>
            <person name="Henrissat B."/>
            <person name="Kohler A."/>
            <person name="Grigoriev I.V."/>
            <person name="Martin F.M."/>
            <person name="Hacquard S."/>
        </authorList>
    </citation>
    <scope>NUCLEOTIDE SEQUENCE</scope>
    <source>
        <strain evidence="1">MPI-CAGE-CH-0230</strain>
    </source>
</reference>
<dbReference type="EMBL" id="JAGTJQ010000009">
    <property type="protein sequence ID" value="KAH7025287.1"/>
    <property type="molecule type" value="Genomic_DNA"/>
</dbReference>
<organism evidence="1 2">
    <name type="scientific">Microdochium trichocladiopsis</name>
    <dbReference type="NCBI Taxonomy" id="1682393"/>
    <lineage>
        <taxon>Eukaryota</taxon>
        <taxon>Fungi</taxon>
        <taxon>Dikarya</taxon>
        <taxon>Ascomycota</taxon>
        <taxon>Pezizomycotina</taxon>
        <taxon>Sordariomycetes</taxon>
        <taxon>Xylariomycetidae</taxon>
        <taxon>Xylariales</taxon>
        <taxon>Microdochiaceae</taxon>
        <taxon>Microdochium</taxon>
    </lineage>
</organism>
<dbReference type="GeneID" id="70186755"/>
<gene>
    <name evidence="1" type="ORF">B0I36DRAFT_353426</name>
</gene>